<comment type="caution">
    <text evidence="2">The sequence shown here is derived from an EMBL/GenBank/DDBJ whole genome shotgun (WGS) entry which is preliminary data.</text>
</comment>
<evidence type="ECO:0000313" key="3">
    <source>
        <dbReference type="Proteomes" id="UP000553888"/>
    </source>
</evidence>
<keyword evidence="1" id="KW-0472">Membrane</keyword>
<organism evidence="2 3">
    <name type="scientific">Schumannella luteola</name>
    <dbReference type="NCBI Taxonomy" id="472059"/>
    <lineage>
        <taxon>Bacteria</taxon>
        <taxon>Bacillati</taxon>
        <taxon>Actinomycetota</taxon>
        <taxon>Actinomycetes</taxon>
        <taxon>Micrococcales</taxon>
        <taxon>Microbacteriaceae</taxon>
        <taxon>Schumannella</taxon>
    </lineage>
</organism>
<keyword evidence="1" id="KW-0812">Transmembrane</keyword>
<accession>A0A852YDF7</accession>
<feature type="transmembrane region" description="Helical" evidence="1">
    <location>
        <begin position="41"/>
        <end position="62"/>
    </location>
</feature>
<dbReference type="AlphaFoldDB" id="A0A852YDF7"/>
<evidence type="ECO:0000313" key="2">
    <source>
        <dbReference type="EMBL" id="NYG99324.1"/>
    </source>
</evidence>
<protein>
    <submittedName>
        <fullName evidence="2">Uncharacterized protein</fullName>
    </submittedName>
</protein>
<gene>
    <name evidence="2" type="ORF">BJ979_001950</name>
</gene>
<name>A0A852YDF7_9MICO</name>
<sequence>MSARRSRVFGVFALVLAAALLVLAVYSLSRSGDDGSLVGPAGSAIVAALVAVLIAVIAFRVGRGGAGVRAQTGPLTLFTILAFVLGVAGAGLGILFGLVSGSGGAISAGLGVFALALLVAVQGALVYRLAARAN</sequence>
<evidence type="ECO:0000256" key="1">
    <source>
        <dbReference type="SAM" id="Phobius"/>
    </source>
</evidence>
<dbReference type="RefSeq" id="WP_179567454.1">
    <property type="nucleotide sequence ID" value="NZ_JACBZY010000001.1"/>
</dbReference>
<dbReference type="Proteomes" id="UP000553888">
    <property type="component" value="Unassembled WGS sequence"/>
</dbReference>
<feature type="transmembrane region" description="Helical" evidence="1">
    <location>
        <begin position="105"/>
        <end position="127"/>
    </location>
</feature>
<proteinExistence type="predicted"/>
<dbReference type="EMBL" id="JACBZY010000001">
    <property type="protein sequence ID" value="NYG99324.1"/>
    <property type="molecule type" value="Genomic_DNA"/>
</dbReference>
<reference evidence="2 3" key="1">
    <citation type="submission" date="2020-07" db="EMBL/GenBank/DDBJ databases">
        <title>Sequencing the genomes of 1000 actinobacteria strains.</title>
        <authorList>
            <person name="Klenk H.-P."/>
        </authorList>
    </citation>
    <scope>NUCLEOTIDE SEQUENCE [LARGE SCALE GENOMIC DNA]</scope>
    <source>
        <strain evidence="2 3">DSM 23141</strain>
    </source>
</reference>
<feature type="transmembrane region" description="Helical" evidence="1">
    <location>
        <begin position="74"/>
        <end position="99"/>
    </location>
</feature>
<keyword evidence="1" id="KW-1133">Transmembrane helix</keyword>
<keyword evidence="3" id="KW-1185">Reference proteome</keyword>